<evidence type="ECO:0000313" key="1">
    <source>
        <dbReference type="EMBL" id="POZ62897.1"/>
    </source>
</evidence>
<organism evidence="1 2">
    <name type="scientific">Chromobacterium alticapitis</name>
    <dbReference type="NCBI Taxonomy" id="2073169"/>
    <lineage>
        <taxon>Bacteria</taxon>
        <taxon>Pseudomonadati</taxon>
        <taxon>Pseudomonadota</taxon>
        <taxon>Betaproteobacteria</taxon>
        <taxon>Neisseriales</taxon>
        <taxon>Chromobacteriaceae</taxon>
        <taxon>Chromobacterium</taxon>
    </lineage>
</organism>
<dbReference type="EMBL" id="PQWB01000019">
    <property type="protein sequence ID" value="POZ62897.1"/>
    <property type="molecule type" value="Genomic_DNA"/>
</dbReference>
<dbReference type="SUPFAM" id="SSF53335">
    <property type="entry name" value="S-adenosyl-L-methionine-dependent methyltransferases"/>
    <property type="match status" value="1"/>
</dbReference>
<gene>
    <name evidence="1" type="ORF">C2I19_05800</name>
</gene>
<dbReference type="InterPro" id="IPR029063">
    <property type="entry name" value="SAM-dependent_MTases_sf"/>
</dbReference>
<sequence length="113" mass="12597">MTPHTLTGFLASAARALRPEGLFIVRDQDVRDENMRALVSLAHTVFNAGLGESWESNQRELRHFAAIEHWSSSLDRAGFDDSGHWLLQFNDPTANTLLCFVRRAADACSRSAP</sequence>
<evidence type="ECO:0000313" key="2">
    <source>
        <dbReference type="Proteomes" id="UP000237082"/>
    </source>
</evidence>
<accession>A0A2S5DIN1</accession>
<proteinExistence type="predicted"/>
<protein>
    <submittedName>
        <fullName evidence="1">Uncharacterized protein</fullName>
    </submittedName>
</protein>
<dbReference type="RefSeq" id="WP_103901775.1">
    <property type="nucleotide sequence ID" value="NZ_PQWB01000019.1"/>
</dbReference>
<keyword evidence="2" id="KW-1185">Reference proteome</keyword>
<dbReference type="Proteomes" id="UP000237082">
    <property type="component" value="Unassembled WGS sequence"/>
</dbReference>
<dbReference type="Gene3D" id="3.40.50.150">
    <property type="entry name" value="Vaccinia Virus protein VP39"/>
    <property type="match status" value="1"/>
</dbReference>
<dbReference type="OrthoDB" id="9800184at2"/>
<reference evidence="2" key="1">
    <citation type="submission" date="2018-02" db="EMBL/GenBank/DDBJ databases">
        <authorList>
            <person name="O'Hara-Hanley K."/>
            <person name="Soby S."/>
        </authorList>
    </citation>
    <scope>NUCLEOTIDE SEQUENCE [LARGE SCALE GENOMIC DNA]</scope>
    <source>
        <strain evidence="2">MWU14-2602</strain>
    </source>
</reference>
<dbReference type="AlphaFoldDB" id="A0A2S5DIN1"/>
<comment type="caution">
    <text evidence="1">The sequence shown here is derived from an EMBL/GenBank/DDBJ whole genome shotgun (WGS) entry which is preliminary data.</text>
</comment>
<name>A0A2S5DIN1_9NEIS</name>